<evidence type="ECO:0000313" key="6">
    <source>
        <dbReference type="EMBL" id="BAW83368.1"/>
    </source>
</evidence>
<protein>
    <submittedName>
        <fullName evidence="6">Type I restriction enzyme S subunit</fullName>
    </submittedName>
</protein>
<evidence type="ECO:0000256" key="2">
    <source>
        <dbReference type="ARBA" id="ARBA00022747"/>
    </source>
</evidence>
<dbReference type="GO" id="GO:0009307">
    <property type="term" value="P:DNA restriction-modification system"/>
    <property type="evidence" value="ECO:0007669"/>
    <property type="project" value="UniProtKB-KW"/>
</dbReference>
<dbReference type="PANTHER" id="PTHR30408:SF12">
    <property type="entry name" value="TYPE I RESTRICTION ENZYME MJAVIII SPECIFICITY SUBUNIT"/>
    <property type="match status" value="1"/>
</dbReference>
<dbReference type="InterPro" id="IPR044946">
    <property type="entry name" value="Restrct_endonuc_typeI_TRD_sf"/>
</dbReference>
<keyword evidence="2" id="KW-0680">Restriction system</keyword>
<dbReference type="GO" id="GO:0003677">
    <property type="term" value="F:DNA binding"/>
    <property type="evidence" value="ECO:0007669"/>
    <property type="project" value="UniProtKB-KW"/>
</dbReference>
<proteinExistence type="inferred from homology"/>
<dbReference type="CDD" id="cd17291">
    <property type="entry name" value="RMtype1_S_MgeORF438P-TRD-CR_like"/>
    <property type="match status" value="1"/>
</dbReference>
<dbReference type="InterPro" id="IPR000055">
    <property type="entry name" value="Restrct_endonuc_typeI_TRD"/>
</dbReference>
<sequence length="320" mass="37184">MVKNNDILMCKDGALTGKVCFVDDKILPQIEVMVNEHVYIFRGKPNIMHQSYLFYCLNSDIIQSQINKNLAYNKGAQPGLNREHINSIYIFLLSLEKQQKIIEELNSYQKIIEGAKQIIDNWHPYFEINKQWEIVKFGYIIINKLKSNILSLEHKEYTTLIVCKKGKMININTAIKGDIPVIAVGRVSPYSHNQYNFNGNIITISSLGAYAGYIWYHNSPMWASDCNVIYSINEKLLLTKYLYYILKSQQNIIYQKQAGSGQPQVYLKDLEDLQIPIPPLEEQQKMVTELDNNQSKIDNLKNYIKQFENKLKTTLNSLWQ</sequence>
<comment type="similarity">
    <text evidence="1">Belongs to the type-I restriction system S methylase family.</text>
</comment>
<dbReference type="Pfam" id="PF01420">
    <property type="entry name" value="Methylase_S"/>
    <property type="match status" value="2"/>
</dbReference>
<keyword evidence="4" id="KW-0175">Coiled coil</keyword>
<gene>
    <name evidence="6" type="ORF">RJYHM_1167</name>
</gene>
<dbReference type="AlphaFoldDB" id="A0AAD1CD03"/>
<evidence type="ECO:0000256" key="4">
    <source>
        <dbReference type="SAM" id="Coils"/>
    </source>
</evidence>
<evidence type="ECO:0000259" key="5">
    <source>
        <dbReference type="Pfam" id="PF01420"/>
    </source>
</evidence>
<dbReference type="PANTHER" id="PTHR30408">
    <property type="entry name" value="TYPE-1 RESTRICTION ENZYME ECOKI SPECIFICITY PROTEIN"/>
    <property type="match status" value="1"/>
</dbReference>
<dbReference type="Gene3D" id="3.90.220.20">
    <property type="entry name" value="DNA methylase specificity domains"/>
    <property type="match status" value="2"/>
</dbReference>
<dbReference type="EMBL" id="AP017602">
    <property type="protein sequence ID" value="BAW83368.1"/>
    <property type="molecule type" value="Genomic_DNA"/>
</dbReference>
<keyword evidence="3" id="KW-0238">DNA-binding</keyword>
<feature type="coiled-coil region" evidence="4">
    <location>
        <begin position="290"/>
        <end position="317"/>
    </location>
</feature>
<accession>A0AAD1CD03</accession>
<evidence type="ECO:0000256" key="3">
    <source>
        <dbReference type="ARBA" id="ARBA00023125"/>
    </source>
</evidence>
<evidence type="ECO:0000313" key="7">
    <source>
        <dbReference type="Proteomes" id="UP000217846"/>
    </source>
</evidence>
<feature type="domain" description="Type I restriction modification DNA specificity" evidence="5">
    <location>
        <begin position="164"/>
        <end position="306"/>
    </location>
</feature>
<dbReference type="SUPFAM" id="SSF116734">
    <property type="entry name" value="DNA methylase specificity domain"/>
    <property type="match status" value="2"/>
</dbReference>
<feature type="domain" description="Type I restriction modification DNA specificity" evidence="5">
    <location>
        <begin position="3"/>
        <end position="119"/>
    </location>
</feature>
<evidence type="ECO:0000256" key="1">
    <source>
        <dbReference type="ARBA" id="ARBA00010923"/>
    </source>
</evidence>
<name>A0AAD1CD03_RICJA</name>
<reference evidence="6 7" key="1">
    <citation type="journal article" date="2017" name="Genome Biol. Evol.">
        <title>Extremely Low Genomic Diversity of Rickettsia japonica Distributed in Japan.</title>
        <authorList>
            <person name="Akter A."/>
            <person name="Ooka T."/>
            <person name="Gotoh Y."/>
            <person name="Yamamoto S."/>
            <person name="Fujita H."/>
            <person name="Terasoma F."/>
            <person name="Kida K."/>
            <person name="Taira M."/>
            <person name="Nakadouzono F."/>
            <person name="Gokuden M."/>
            <person name="Hirano M."/>
            <person name="Miyashiro M."/>
            <person name="Inari K."/>
            <person name="Shimazu Y."/>
            <person name="Tabara K."/>
            <person name="Toyoda A."/>
            <person name="Yoshimura D."/>
            <person name="Itoh T."/>
            <person name="Kitano T."/>
            <person name="Sato M.P."/>
            <person name="Katsura K."/>
            <person name="Mondal S.I."/>
            <person name="Ogura Y."/>
            <person name="Ando S."/>
            <person name="Hayashi T."/>
        </authorList>
    </citation>
    <scope>NUCLEOTIDE SEQUENCE [LARGE SCALE GENOMIC DNA]</scope>
    <source>
        <strain evidence="6 7">YH_M</strain>
    </source>
</reference>
<organism evidence="6 7">
    <name type="scientific">Rickettsia japonica</name>
    <dbReference type="NCBI Taxonomy" id="35790"/>
    <lineage>
        <taxon>Bacteria</taxon>
        <taxon>Pseudomonadati</taxon>
        <taxon>Pseudomonadota</taxon>
        <taxon>Alphaproteobacteria</taxon>
        <taxon>Rickettsiales</taxon>
        <taxon>Rickettsiaceae</taxon>
        <taxon>Rickettsieae</taxon>
        <taxon>Rickettsia</taxon>
        <taxon>spotted fever group</taxon>
    </lineage>
</organism>
<dbReference type="Proteomes" id="UP000217846">
    <property type="component" value="Chromosome"/>
</dbReference>
<dbReference type="InterPro" id="IPR052021">
    <property type="entry name" value="Type-I_RS_S_subunit"/>
</dbReference>